<proteinExistence type="predicted"/>
<feature type="transmembrane region" description="Helical" evidence="6">
    <location>
        <begin position="52"/>
        <end position="69"/>
    </location>
</feature>
<protein>
    <submittedName>
        <fullName evidence="7">Cysteine/O-acetylserine efflux protein</fullName>
    </submittedName>
</protein>
<gene>
    <name evidence="7" type="primary">eamB_16</name>
    <name evidence="7" type="ORF">SDC9_195221</name>
</gene>
<evidence type="ECO:0000256" key="2">
    <source>
        <dbReference type="ARBA" id="ARBA00022475"/>
    </source>
</evidence>
<feature type="transmembrane region" description="Helical" evidence="6">
    <location>
        <begin position="20"/>
        <end position="40"/>
    </location>
</feature>
<dbReference type="GO" id="GO:0033228">
    <property type="term" value="P:cysteine export across plasma membrane"/>
    <property type="evidence" value="ECO:0007669"/>
    <property type="project" value="TreeGrafter"/>
</dbReference>
<dbReference type="PANTHER" id="PTHR30086">
    <property type="entry name" value="ARGININE EXPORTER PROTEIN ARGO"/>
    <property type="match status" value="1"/>
</dbReference>
<feature type="transmembrane region" description="Helical" evidence="6">
    <location>
        <begin position="121"/>
        <end position="145"/>
    </location>
</feature>
<keyword evidence="3 6" id="KW-0812">Transmembrane</keyword>
<dbReference type="AlphaFoldDB" id="A0A645I8M4"/>
<dbReference type="PANTHER" id="PTHR30086:SF20">
    <property type="entry name" value="ARGININE EXPORTER PROTEIN ARGO-RELATED"/>
    <property type="match status" value="1"/>
</dbReference>
<sequence>MNIVAMNAAGYFGFRKSRSIFGGLVLGLLAVLLLCGLFSATLSEILPQMLKYMKYIGSGYIVWIAWTIVRSRPSAGTAQAAELDFQRAFFLQFFNVKAYIWAITVYTAYVLPYYSSLPNVLAFAGLMLLIATLCALIWALAGALLSSVLKKYWGAANGEMALMLFYSAISLLLA</sequence>
<evidence type="ECO:0000256" key="4">
    <source>
        <dbReference type="ARBA" id="ARBA00022989"/>
    </source>
</evidence>
<evidence type="ECO:0000256" key="1">
    <source>
        <dbReference type="ARBA" id="ARBA00004651"/>
    </source>
</evidence>
<feature type="transmembrane region" description="Helical" evidence="6">
    <location>
        <begin position="89"/>
        <end position="109"/>
    </location>
</feature>
<keyword evidence="2" id="KW-1003">Cell membrane</keyword>
<keyword evidence="4 6" id="KW-1133">Transmembrane helix</keyword>
<dbReference type="GO" id="GO:0005886">
    <property type="term" value="C:plasma membrane"/>
    <property type="evidence" value="ECO:0007669"/>
    <property type="project" value="UniProtKB-SubCell"/>
</dbReference>
<evidence type="ECO:0000256" key="6">
    <source>
        <dbReference type="SAM" id="Phobius"/>
    </source>
</evidence>
<comment type="caution">
    <text evidence="7">The sequence shown here is derived from an EMBL/GenBank/DDBJ whole genome shotgun (WGS) entry which is preliminary data.</text>
</comment>
<dbReference type="Pfam" id="PF01810">
    <property type="entry name" value="LysE"/>
    <property type="match status" value="1"/>
</dbReference>
<keyword evidence="5 6" id="KW-0472">Membrane</keyword>
<dbReference type="GO" id="GO:0015171">
    <property type="term" value="F:amino acid transmembrane transporter activity"/>
    <property type="evidence" value="ECO:0007669"/>
    <property type="project" value="TreeGrafter"/>
</dbReference>
<evidence type="ECO:0000313" key="7">
    <source>
        <dbReference type="EMBL" id="MPN47618.1"/>
    </source>
</evidence>
<evidence type="ECO:0000256" key="5">
    <source>
        <dbReference type="ARBA" id="ARBA00023136"/>
    </source>
</evidence>
<dbReference type="InterPro" id="IPR001123">
    <property type="entry name" value="LeuE-type"/>
</dbReference>
<reference evidence="7" key="1">
    <citation type="submission" date="2019-08" db="EMBL/GenBank/DDBJ databases">
        <authorList>
            <person name="Kucharzyk K."/>
            <person name="Murdoch R.W."/>
            <person name="Higgins S."/>
            <person name="Loffler F."/>
        </authorList>
    </citation>
    <scope>NUCLEOTIDE SEQUENCE</scope>
</reference>
<comment type="subcellular location">
    <subcellularLocation>
        <location evidence="1">Cell membrane</location>
        <topology evidence="1">Multi-pass membrane protein</topology>
    </subcellularLocation>
</comment>
<accession>A0A645I8M4</accession>
<evidence type="ECO:0000256" key="3">
    <source>
        <dbReference type="ARBA" id="ARBA00022692"/>
    </source>
</evidence>
<dbReference type="EMBL" id="VSSQ01109248">
    <property type="protein sequence ID" value="MPN47618.1"/>
    <property type="molecule type" value="Genomic_DNA"/>
</dbReference>
<name>A0A645I8M4_9ZZZZ</name>
<organism evidence="7">
    <name type="scientific">bioreactor metagenome</name>
    <dbReference type="NCBI Taxonomy" id="1076179"/>
    <lineage>
        <taxon>unclassified sequences</taxon>
        <taxon>metagenomes</taxon>
        <taxon>ecological metagenomes</taxon>
    </lineage>
</organism>